<evidence type="ECO:0008006" key="3">
    <source>
        <dbReference type="Google" id="ProtNLM"/>
    </source>
</evidence>
<dbReference type="AlphaFoldDB" id="A0A7D5P9P8"/>
<evidence type="ECO:0000313" key="2">
    <source>
        <dbReference type="Proteomes" id="UP000509346"/>
    </source>
</evidence>
<dbReference type="RefSeq" id="WP_179919310.1">
    <property type="nucleotide sequence ID" value="NZ_CP058909.1"/>
</dbReference>
<dbReference type="GeneID" id="56085402"/>
<keyword evidence="2" id="KW-1185">Reference proteome</keyword>
<dbReference type="InterPro" id="IPR011989">
    <property type="entry name" value="ARM-like"/>
</dbReference>
<dbReference type="InterPro" id="IPR016024">
    <property type="entry name" value="ARM-type_fold"/>
</dbReference>
<proteinExistence type="predicted"/>
<accession>A0A7D5P9P8</accession>
<name>A0A7D5P9P8_9EURY</name>
<dbReference type="Gene3D" id="1.25.10.10">
    <property type="entry name" value="Leucine-rich Repeat Variant"/>
    <property type="match status" value="2"/>
</dbReference>
<organism evidence="1 2">
    <name type="scientific">Halosimplex pelagicum</name>
    <dbReference type="NCBI Taxonomy" id="869886"/>
    <lineage>
        <taxon>Archaea</taxon>
        <taxon>Methanobacteriati</taxon>
        <taxon>Methanobacteriota</taxon>
        <taxon>Stenosarchaea group</taxon>
        <taxon>Halobacteria</taxon>
        <taxon>Halobacteriales</taxon>
        <taxon>Haloarculaceae</taxon>
        <taxon>Halosimplex</taxon>
    </lineage>
</organism>
<sequence length="850" mass="87220">MTEPVVGFAERVTGTTPDDRAAALAALREESPDALGAGLSALFRTAATADDPSDRRLALDAAYPVVAEVLASLDELPPALFAALDDEATRLHAAAVVRELDPRAETVRSALSAAEPARRAAAARYLEVVGRDDPLVEALEAALTDEAADVRAAAAGALCRAIERSQCNSDTTVPERLRATVPALADAATADPDPRVRRDAAVAVGSVVMIDDEVATETVATGARAFGRAVLDDDERVRSAVLGVVDAQSDLAFRVPDPAVRLYAVGLAEAATEDAPAPERARVDADAVAKRSAELPGSAVADLVERGWEAASPSPYARDLVAALATERPDAVAERAGRIRDGVERGVGVGAGARALDAVEPADGTAVDATFAALRGSLSSAPEAAPSVAERALDAGRADEVAEAVRRAVVAEPSPDAVEALVTLSAGSDGGTAATLFDLATDDAVDDDARLAAASGCATLLWRGDDPAVDATALVDVLAGFLATPDDGRRSTAADALAAVGRGAADPDPAAAAFADGGAAEDDEPLAVLAEAAPSQAATVIEALVDGLVPGEGRNNTERLNPVVAAVDADPAVGTSALPSLLTAMGVTGADVGFARVTAAEILETVATAEPAAVVPLAGDLPVLLADGCPSVRTAGAAALAAAGDADPDAVPERLRALSRVDRDDERWPMGVVVRDAPKLAERALADTLSFRPRDETETAEFVASIARSDRELATDAVEWVRDLLWAGVEVKSAAEFVGALAERDADLAARCAEAVAANVDAETPRWERRAAIRALAAVAEQRPEVVRAAFDGAVDESPAAYREAIFWQFEDDVDELFDAAGIGRSAGSGTATDGRPDCDRFWAELDERI</sequence>
<protein>
    <recommendedName>
        <fullName evidence="3">HEAT repeat domain-containing protein</fullName>
    </recommendedName>
</protein>
<evidence type="ECO:0000313" key="1">
    <source>
        <dbReference type="EMBL" id="QLH84217.1"/>
    </source>
</evidence>
<dbReference type="EMBL" id="CP058909">
    <property type="protein sequence ID" value="QLH84217.1"/>
    <property type="molecule type" value="Genomic_DNA"/>
</dbReference>
<gene>
    <name evidence="1" type="ORF">HZS54_22395</name>
</gene>
<reference evidence="1 2" key="1">
    <citation type="submission" date="2020-07" db="EMBL/GenBank/DDBJ databases">
        <title>Halosimplex litoreum sp. nov. and Halosimplex rubrum sp. nov., isolated from different salt environments.</title>
        <authorList>
            <person name="Cui H."/>
        </authorList>
    </citation>
    <scope>NUCLEOTIDE SEQUENCE [LARGE SCALE GENOMIC DNA]</scope>
    <source>
        <strain evidence="1 2">R2</strain>
    </source>
</reference>
<dbReference type="KEGG" id="hpel:HZS54_22395"/>
<dbReference type="SUPFAM" id="SSF48371">
    <property type="entry name" value="ARM repeat"/>
    <property type="match status" value="1"/>
</dbReference>
<dbReference type="Proteomes" id="UP000509346">
    <property type="component" value="Chromosome"/>
</dbReference>